<comment type="catalytic activity">
    <reaction evidence="11">
        <text>[L-4-(L-arginin-2-N-yl)aspartate](n)-L-aspartate + L-arginine + ATP = [L-4-(L-arginin-2-N-yl)aspartate](n+1) + ADP + phosphate + H(+)</text>
        <dbReference type="Rhea" id="RHEA:23888"/>
        <dbReference type="Rhea" id="RHEA-COMP:13732"/>
        <dbReference type="Rhea" id="RHEA-COMP:13733"/>
        <dbReference type="ChEBI" id="CHEBI:15378"/>
        <dbReference type="ChEBI" id="CHEBI:30616"/>
        <dbReference type="ChEBI" id="CHEBI:32682"/>
        <dbReference type="ChEBI" id="CHEBI:43474"/>
        <dbReference type="ChEBI" id="CHEBI:137986"/>
        <dbReference type="ChEBI" id="CHEBI:137990"/>
        <dbReference type="ChEBI" id="CHEBI:456216"/>
        <dbReference type="EC" id="6.3.2.30"/>
    </reaction>
</comment>
<dbReference type="InterPro" id="IPR044019">
    <property type="entry name" value="Cyanophycin_syn_N"/>
</dbReference>
<proteinExistence type="inferred from homology"/>
<evidence type="ECO:0000256" key="9">
    <source>
        <dbReference type="ARBA" id="ARBA00022840"/>
    </source>
</evidence>
<name>A0ABX0FP25_9BURK</name>
<dbReference type="Proteomes" id="UP000666369">
    <property type="component" value="Unassembled WGS sequence"/>
</dbReference>
<evidence type="ECO:0000256" key="4">
    <source>
        <dbReference type="ARBA" id="ARBA00012968"/>
    </source>
</evidence>
<dbReference type="InterPro" id="IPR036565">
    <property type="entry name" value="Mur-like_cat_sf"/>
</dbReference>
<dbReference type="Gene3D" id="3.90.190.20">
    <property type="entry name" value="Mur ligase, C-terminal domain"/>
    <property type="match status" value="1"/>
</dbReference>
<feature type="domain" description="ATP-grasp" evidence="14">
    <location>
        <begin position="221"/>
        <end position="474"/>
    </location>
</feature>
<evidence type="ECO:0000259" key="14">
    <source>
        <dbReference type="PROSITE" id="PS50975"/>
    </source>
</evidence>
<evidence type="ECO:0000256" key="5">
    <source>
        <dbReference type="ARBA" id="ARBA00013005"/>
    </source>
</evidence>
<protein>
    <recommendedName>
        <fullName evidence="6">Cyanophycin synthetase</fullName>
        <ecNumber evidence="5">6.3.2.29</ecNumber>
        <ecNumber evidence="4">6.3.2.30</ecNumber>
    </recommendedName>
    <alternativeName>
        <fullName evidence="10">Cyanophycin synthase</fullName>
    </alternativeName>
</protein>
<evidence type="ECO:0000313" key="16">
    <source>
        <dbReference type="Proteomes" id="UP000666369"/>
    </source>
</evidence>
<dbReference type="InterPro" id="IPR036615">
    <property type="entry name" value="Mur_ligase_C_dom_sf"/>
</dbReference>
<comment type="caution">
    <text evidence="15">The sequence shown here is derived from an EMBL/GenBank/DDBJ whole genome shotgun (WGS) entry which is preliminary data.</text>
</comment>
<evidence type="ECO:0000256" key="8">
    <source>
        <dbReference type="ARBA" id="ARBA00022741"/>
    </source>
</evidence>
<sequence>MKITKLRYLRGANLYAAHPCLLATIDLQQLKNASTADLPDFGGGLLALMPSLRKRERAGGRPGGFVERLEQGAHFADVVKHVTMELQQLAGHQVVFSHVGEVRGQDSCYNVVCAYVSERTVTAALEMALELVPALASRQPYAYADKLAQLRRLAQRSAVGTSTGAVVGAAQRRGIPAHRITESANLFQLGWGSKQKRLQATMTGATSHIAVGLASDKHLTKALLEEAGLPVPQGETVTDIEEARQVARRLHCAVTIKPLDANQGKGVTTICNSDEEIAAAFEHARQYSRHVIVERHLKGRDYRVLVAGGAIAAASYRRPPLVTGDGASTIRELVEVENRNPARGEGHSNILTRITLDDHALAAASKQGFDFDSVPPAGVEVELRGNANLSTGGTAEDVTDLLPASTARICIRAASSIGLDVAGIDIICEDISQPLAEQGGGIIEVNAAPGIRMHQYPSRGTPRDAGDAIVEAMFGDSDGRIPVVAITGTNGKTTTTRLIAHAAGLTGLHTGMSTTEGVYIDGVLLEQGDCTGYHSARMVLSAPEVEFAVLETARGGILKRGLAFDRCDVGVVLNVTEDHLGMDGVDTLQDLARVKQVVANAAAGAVVLNAEDPLCVAMAAQLRSGVELLYFSLDAENPELLRHLEQGGRAVYLQDSMAILADGERHQMLLDVRRMPVTLSGAARYNVANALAAAAALTAAGFTPEQVVQGLASFVSDGRSNPLRSNIFDVNGIKVVVDFAHNGAAYMALSEMARGMTAGKVVGVVSVPGDRRDEDLVQIGKVCAAGFDDLVIYESENRGRAQGETARLLTNGARSADVDTGRLHCKLDVHRAIRFGLGMCKPGDVLVFGCGSSMSELIEALRPEMPAIAERIASETETPA</sequence>
<evidence type="ECO:0000256" key="6">
    <source>
        <dbReference type="ARBA" id="ARBA00022036"/>
    </source>
</evidence>
<dbReference type="EMBL" id="JAADJT010000008">
    <property type="protein sequence ID" value="NGZ86243.1"/>
    <property type="molecule type" value="Genomic_DNA"/>
</dbReference>
<keyword evidence="7 15" id="KW-0436">Ligase</keyword>
<keyword evidence="8 13" id="KW-0547">Nucleotide-binding</keyword>
<dbReference type="PANTHER" id="PTHR23135">
    <property type="entry name" value="MUR LIGASE FAMILY MEMBER"/>
    <property type="match status" value="1"/>
</dbReference>
<evidence type="ECO:0000256" key="13">
    <source>
        <dbReference type="PROSITE-ProRule" id="PRU00409"/>
    </source>
</evidence>
<evidence type="ECO:0000256" key="7">
    <source>
        <dbReference type="ARBA" id="ARBA00022598"/>
    </source>
</evidence>
<dbReference type="Pfam" id="PF02786">
    <property type="entry name" value="CPSase_L_D2"/>
    <property type="match status" value="1"/>
</dbReference>
<accession>A0ABX0FP25</accession>
<dbReference type="InterPro" id="IPR005479">
    <property type="entry name" value="CPAse_ATP-bd"/>
</dbReference>
<dbReference type="RefSeq" id="WP_166105938.1">
    <property type="nucleotide sequence ID" value="NZ_JAADJT010000008.1"/>
</dbReference>
<dbReference type="PANTHER" id="PTHR23135:SF18">
    <property type="entry name" value="CYANOPHYCIN SYNTHETASE"/>
    <property type="match status" value="1"/>
</dbReference>
<dbReference type="InterPro" id="IPR013221">
    <property type="entry name" value="Mur_ligase_cen"/>
</dbReference>
<evidence type="ECO:0000256" key="2">
    <source>
        <dbReference type="ARBA" id="ARBA00009060"/>
    </source>
</evidence>
<keyword evidence="16" id="KW-1185">Reference proteome</keyword>
<comment type="catalytic activity">
    <reaction evidence="12">
        <text>[L-4-(L-arginin-2-N-yl)aspartate](n) + L-aspartate + ATP = [L-4-(L-arginin-2-N-yl)aspartate](n)-L-aspartate + ADP + phosphate + H(+)</text>
        <dbReference type="Rhea" id="RHEA:13277"/>
        <dbReference type="Rhea" id="RHEA-COMP:13728"/>
        <dbReference type="Rhea" id="RHEA-COMP:13733"/>
        <dbReference type="ChEBI" id="CHEBI:15378"/>
        <dbReference type="ChEBI" id="CHEBI:29991"/>
        <dbReference type="ChEBI" id="CHEBI:30616"/>
        <dbReference type="ChEBI" id="CHEBI:43474"/>
        <dbReference type="ChEBI" id="CHEBI:137986"/>
        <dbReference type="ChEBI" id="CHEBI:137990"/>
        <dbReference type="ChEBI" id="CHEBI:456216"/>
        <dbReference type="EC" id="6.3.2.29"/>
    </reaction>
</comment>
<reference evidence="15 16" key="1">
    <citation type="submission" date="2020-01" db="EMBL/GenBank/DDBJ databases">
        <authorList>
            <person name="Lee S.D."/>
        </authorList>
    </citation>
    <scope>NUCLEOTIDE SEQUENCE [LARGE SCALE GENOMIC DNA]</scope>
    <source>
        <strain evidence="15 16">SAP-35</strain>
    </source>
</reference>
<dbReference type="SUPFAM" id="SSF56059">
    <property type="entry name" value="Glutathione synthetase ATP-binding domain-like"/>
    <property type="match status" value="1"/>
</dbReference>
<evidence type="ECO:0000256" key="11">
    <source>
        <dbReference type="ARBA" id="ARBA00048094"/>
    </source>
</evidence>
<dbReference type="InterPro" id="IPR011761">
    <property type="entry name" value="ATP-grasp"/>
</dbReference>
<dbReference type="GO" id="GO:0071160">
    <property type="term" value="F:cyanophycin synthetase activity (L-aspartate-adding)"/>
    <property type="evidence" value="ECO:0007669"/>
    <property type="project" value="UniProtKB-EC"/>
</dbReference>
<evidence type="ECO:0000256" key="10">
    <source>
        <dbReference type="ARBA" id="ARBA00031353"/>
    </source>
</evidence>
<dbReference type="InterPro" id="IPR011810">
    <property type="entry name" value="Cya_phycin_syn"/>
</dbReference>
<dbReference type="EC" id="6.3.2.30" evidence="4"/>
<comment type="subunit">
    <text evidence="3">Homodimer.</text>
</comment>
<reference evidence="16" key="2">
    <citation type="submission" date="2023-07" db="EMBL/GenBank/DDBJ databases">
        <title>Duganella aceri sp. nov., isolated from tree sap.</title>
        <authorList>
            <person name="Kim I.S."/>
        </authorList>
    </citation>
    <scope>NUCLEOTIDE SEQUENCE [LARGE SCALE GENOMIC DNA]</scope>
    <source>
        <strain evidence="16">SAP-35</strain>
    </source>
</reference>
<evidence type="ECO:0000256" key="12">
    <source>
        <dbReference type="ARBA" id="ARBA00048425"/>
    </source>
</evidence>
<dbReference type="NCBIfam" id="NF010623">
    <property type="entry name" value="PRK14016.1"/>
    <property type="match status" value="1"/>
</dbReference>
<dbReference type="Pfam" id="PF02875">
    <property type="entry name" value="Mur_ligase_C"/>
    <property type="match status" value="1"/>
</dbReference>
<dbReference type="Gene3D" id="3.40.1190.10">
    <property type="entry name" value="Mur-like, catalytic domain"/>
    <property type="match status" value="1"/>
</dbReference>
<organism evidence="15 16">
    <name type="scientific">Duganella aceris</name>
    <dbReference type="NCBI Taxonomy" id="2703883"/>
    <lineage>
        <taxon>Bacteria</taxon>
        <taxon>Pseudomonadati</taxon>
        <taxon>Pseudomonadota</taxon>
        <taxon>Betaproteobacteria</taxon>
        <taxon>Burkholderiales</taxon>
        <taxon>Oxalobacteraceae</taxon>
        <taxon>Telluria group</taxon>
        <taxon>Duganella</taxon>
    </lineage>
</organism>
<dbReference type="SUPFAM" id="SSF53623">
    <property type="entry name" value="MurD-like peptide ligases, catalytic domain"/>
    <property type="match status" value="1"/>
</dbReference>
<dbReference type="EC" id="6.3.2.29" evidence="5"/>
<comment type="similarity">
    <text evidence="2">In the C-terminal section; belongs to the MurCDEF family.</text>
</comment>
<dbReference type="SUPFAM" id="SSF53244">
    <property type="entry name" value="MurD-like peptide ligases, peptide-binding domain"/>
    <property type="match status" value="1"/>
</dbReference>
<gene>
    <name evidence="15" type="primary">cphA</name>
    <name evidence="15" type="ORF">GW587_18535</name>
</gene>
<evidence type="ECO:0000313" key="15">
    <source>
        <dbReference type="EMBL" id="NGZ86243.1"/>
    </source>
</evidence>
<keyword evidence="9 13" id="KW-0067">ATP-binding</keyword>
<comment type="function">
    <text evidence="1">Catalyzes the ATP-dependent polymerization of arginine and aspartate to multi-L-arginyl-poly-L-aspartic acid (cyanophycin; a water-insoluble reserve polymer).</text>
</comment>
<evidence type="ECO:0000256" key="1">
    <source>
        <dbReference type="ARBA" id="ARBA00003184"/>
    </source>
</evidence>
<dbReference type="NCBIfam" id="TIGR02068">
    <property type="entry name" value="cya_phycin_syn"/>
    <property type="match status" value="1"/>
</dbReference>
<dbReference type="GO" id="GO:0071161">
    <property type="term" value="F:cyanophycin synthetase activity (L-arginine-adding)"/>
    <property type="evidence" value="ECO:0007669"/>
    <property type="project" value="UniProtKB-EC"/>
</dbReference>
<dbReference type="Pfam" id="PF08245">
    <property type="entry name" value="Mur_ligase_M"/>
    <property type="match status" value="1"/>
</dbReference>
<dbReference type="Pfam" id="PF18921">
    <property type="entry name" value="Cyanophycin_syn"/>
    <property type="match status" value="1"/>
</dbReference>
<dbReference type="Gene3D" id="3.30.470.20">
    <property type="entry name" value="ATP-grasp fold, B domain"/>
    <property type="match status" value="2"/>
</dbReference>
<evidence type="ECO:0000256" key="3">
    <source>
        <dbReference type="ARBA" id="ARBA00011738"/>
    </source>
</evidence>
<dbReference type="PROSITE" id="PS50975">
    <property type="entry name" value="ATP_GRASP"/>
    <property type="match status" value="1"/>
</dbReference>
<dbReference type="InterPro" id="IPR004101">
    <property type="entry name" value="Mur_ligase_C"/>
</dbReference>